<proteinExistence type="predicted"/>
<accession>A0ACC0VAB1</accession>
<comment type="caution">
    <text evidence="1">The sequence shown here is derived from an EMBL/GenBank/DDBJ whole genome shotgun (WGS) entry which is preliminary data.</text>
</comment>
<dbReference type="EMBL" id="CM047941">
    <property type="protein sequence ID" value="KAI9903324.1"/>
    <property type="molecule type" value="Genomic_DNA"/>
</dbReference>
<name>A0ACC0VAB1_9HYPO</name>
<organism evidence="1 2">
    <name type="scientific">Trichothecium roseum</name>
    <dbReference type="NCBI Taxonomy" id="47278"/>
    <lineage>
        <taxon>Eukaryota</taxon>
        <taxon>Fungi</taxon>
        <taxon>Dikarya</taxon>
        <taxon>Ascomycota</taxon>
        <taxon>Pezizomycotina</taxon>
        <taxon>Sordariomycetes</taxon>
        <taxon>Hypocreomycetidae</taxon>
        <taxon>Hypocreales</taxon>
        <taxon>Hypocreales incertae sedis</taxon>
        <taxon>Trichothecium</taxon>
    </lineage>
</organism>
<keyword evidence="2" id="KW-1185">Reference proteome</keyword>
<gene>
    <name evidence="1" type="ORF">N3K66_002676</name>
</gene>
<evidence type="ECO:0000313" key="2">
    <source>
        <dbReference type="Proteomes" id="UP001163324"/>
    </source>
</evidence>
<evidence type="ECO:0000313" key="1">
    <source>
        <dbReference type="EMBL" id="KAI9903324.1"/>
    </source>
</evidence>
<reference evidence="1" key="1">
    <citation type="submission" date="2022-10" db="EMBL/GenBank/DDBJ databases">
        <title>Complete Genome of Trichothecium roseum strain YXFP-22015, a Plant Pathogen Isolated from Citrus.</title>
        <authorList>
            <person name="Wang Y."/>
            <person name="Zhu L."/>
        </authorList>
    </citation>
    <scope>NUCLEOTIDE SEQUENCE</scope>
    <source>
        <strain evidence="1">YXFP-22015</strain>
    </source>
</reference>
<protein>
    <submittedName>
        <fullName evidence="1">Uncharacterized protein</fullName>
    </submittedName>
</protein>
<dbReference type="Proteomes" id="UP001163324">
    <property type="component" value="Chromosome 2"/>
</dbReference>
<sequence>MVRHAFLTASVGLMGLAQAQCPFANTNNLAARAEGAPRGHLAEFEVDDSEGYLTSDVGGPMGDQVSLKAGERGPTLLEDFIFRQKITHFDHERVPERAVHARGAGAHGTFTSYGDYSNITAASFLGKEGKETPVFVRFSTVAGSRGSADTGRDVHGFATRFYTDEGNFDIVGNNIPVFFINDAIQFPDLIHSVKPSPDSEVPQAATAHDSAWDFFSQQTTTLHTLFWAMAGYGIPRSYRHMDGFGVHAYRFVTDEGDTKLVKWHFKTKQGRASLVWDEAQHIAGKNADYHRSDLWNAIESGAFPEWELNLQIIDEDQALAFGFDVMDPTKIIPEELAPLKPIGVMRLDANPTNYFAETEQIMFQPGHIVRGIDFTEDPLLQGRLFSYLDTQINRHGGPNFEQLPINRPVVPIHNNNRDGAGQNFIHKNTRPYSPNTLNKGFPKQASMKEGRGFFTSPGRSAGAPVRRLSPTFDDHWSQPRLFYNSLSKVEQQFLINAIRFETSHLSTDIQTNVLKQLNKVSHDVAVRVGSALGLEAPEADDTYYHNNKTAGLSIFSEKLPTIATLTVGVLASTKSDDSLNQAKNIKDQFAAENVTVTIVGETLMDGVDQTYSQAEAIGFDGIIVADGAEGLFKPGSKSPLYPSGRPAQIVTDGYTWGKPVGFVGAAGSVTNTTYVSEGPGVFSADGADEIVEQFKDGLATFRFTDRFALDEEE</sequence>